<name>A0A1Q2L1A2_9BACL</name>
<dbReference type="CDD" id="cd00009">
    <property type="entry name" value="AAA"/>
    <property type="match status" value="1"/>
</dbReference>
<dbReference type="Pfam" id="PF01695">
    <property type="entry name" value="IstB_IS21"/>
    <property type="match status" value="1"/>
</dbReference>
<dbReference type="OrthoDB" id="2052561at2"/>
<dbReference type="PIRSF" id="PIRSF003073">
    <property type="entry name" value="DNAC_TnpB_IstB"/>
    <property type="match status" value="1"/>
</dbReference>
<feature type="domain" description="IstB-like ATP-binding" evidence="3">
    <location>
        <begin position="8"/>
        <end position="245"/>
    </location>
</feature>
<dbReference type="RefSeq" id="WP_077590085.1">
    <property type="nucleotide sequence ID" value="NZ_CP019640.1"/>
</dbReference>
<evidence type="ECO:0000259" key="3">
    <source>
        <dbReference type="Pfam" id="PF01695"/>
    </source>
</evidence>
<dbReference type="PANTHER" id="PTHR30050">
    <property type="entry name" value="CHROMOSOMAL REPLICATION INITIATOR PROTEIN DNAA"/>
    <property type="match status" value="1"/>
</dbReference>
<dbReference type="Proteomes" id="UP000188184">
    <property type="component" value="Chromosome"/>
</dbReference>
<proteinExistence type="predicted"/>
<dbReference type="InterPro" id="IPR002611">
    <property type="entry name" value="IstB_ATP-bd"/>
</dbReference>
<gene>
    <name evidence="4" type="ORF">B0X71_14500</name>
</gene>
<evidence type="ECO:0000313" key="5">
    <source>
        <dbReference type="Proteomes" id="UP000188184"/>
    </source>
</evidence>
<accession>A0A1Q2L1A2</accession>
<dbReference type="AlphaFoldDB" id="A0A1Q2L1A2"/>
<dbReference type="Gene3D" id="3.40.50.300">
    <property type="entry name" value="P-loop containing nucleotide triphosphate hydrolases"/>
    <property type="match status" value="1"/>
</dbReference>
<keyword evidence="5" id="KW-1185">Reference proteome</keyword>
<dbReference type="InterPro" id="IPR028350">
    <property type="entry name" value="DNAC/IstB-like"/>
</dbReference>
<dbReference type="GO" id="GO:0005524">
    <property type="term" value="F:ATP binding"/>
    <property type="evidence" value="ECO:0007669"/>
    <property type="project" value="UniProtKB-KW"/>
</dbReference>
<dbReference type="InterPro" id="IPR027417">
    <property type="entry name" value="P-loop_NTPase"/>
</dbReference>
<evidence type="ECO:0000313" key="4">
    <source>
        <dbReference type="EMBL" id="AQQ54193.1"/>
    </source>
</evidence>
<dbReference type="EMBL" id="CP019640">
    <property type="protein sequence ID" value="AQQ54193.1"/>
    <property type="molecule type" value="Genomic_DNA"/>
</dbReference>
<dbReference type="SUPFAM" id="SSF52540">
    <property type="entry name" value="P-loop containing nucleoside triphosphate hydrolases"/>
    <property type="match status" value="1"/>
</dbReference>
<dbReference type="KEGG" id="pmar:B0X71_14500"/>
<keyword evidence="2" id="KW-0067">ATP-binding</keyword>
<evidence type="ECO:0000256" key="2">
    <source>
        <dbReference type="ARBA" id="ARBA00022840"/>
    </source>
</evidence>
<dbReference type="PANTHER" id="PTHR30050:SF4">
    <property type="entry name" value="ATP-BINDING PROTEIN RV3427C IN INSERTION SEQUENCE-RELATED"/>
    <property type="match status" value="1"/>
</dbReference>
<dbReference type="NCBIfam" id="NF038214">
    <property type="entry name" value="IS21_help_AAA"/>
    <property type="match status" value="1"/>
</dbReference>
<keyword evidence="1" id="KW-0547">Nucleotide-binding</keyword>
<dbReference type="InterPro" id="IPR047661">
    <property type="entry name" value="IstB"/>
</dbReference>
<organism evidence="4 5">
    <name type="scientific">Planococcus lenghuensis</name>
    <dbReference type="NCBI Taxonomy" id="2213202"/>
    <lineage>
        <taxon>Bacteria</taxon>
        <taxon>Bacillati</taxon>
        <taxon>Bacillota</taxon>
        <taxon>Bacilli</taxon>
        <taxon>Bacillales</taxon>
        <taxon>Caryophanaceae</taxon>
        <taxon>Planococcus</taxon>
    </lineage>
</organism>
<evidence type="ECO:0000256" key="1">
    <source>
        <dbReference type="ARBA" id="ARBA00022741"/>
    </source>
</evidence>
<reference evidence="4 5" key="1">
    <citation type="submission" date="2017-02" db="EMBL/GenBank/DDBJ databases">
        <title>The complete genomic sequence of a novel cold adapted crude oil-degrading bacterium Planococcus qaidamina Y42.</title>
        <authorList>
            <person name="Yang R."/>
        </authorList>
    </citation>
    <scope>NUCLEOTIDE SEQUENCE [LARGE SCALE GENOMIC DNA]</scope>
    <source>
        <strain evidence="4 5">Y42</strain>
    </source>
</reference>
<dbReference type="GO" id="GO:0006260">
    <property type="term" value="P:DNA replication"/>
    <property type="evidence" value="ECO:0007669"/>
    <property type="project" value="TreeGrafter"/>
</dbReference>
<sequence length="247" mass="28494">MTKESTVTKLHEMRLSSMAEQFQNQLLSPEYNELSFEERFNLLVDVEWSRRKNNKLERLIRKADFRYGQACIEDIEYHADPKLDKAQILRLASGNYIQEKQNLIIKGASGNGKSYLACAFGVAACRQFYSVRYVRLPNLLDELAVARGEGIYQKVMKVYKKVDLLILDEWMLTSLRESEARDVLELVEARQQVASTVYCSQFDTQGWYEKIGEATLTDAILDRIIHSSHSILIDGKMSMRERHGLNA</sequence>
<protein>
    <submittedName>
        <fullName evidence="4">AAA family ATPase</fullName>
    </submittedName>
</protein>